<organism evidence="2 3">
    <name type="scientific">Nostocoides japonicum T1-X7</name>
    <dbReference type="NCBI Taxonomy" id="1194083"/>
    <lineage>
        <taxon>Bacteria</taxon>
        <taxon>Bacillati</taxon>
        <taxon>Actinomycetota</taxon>
        <taxon>Actinomycetes</taxon>
        <taxon>Micrococcales</taxon>
        <taxon>Intrasporangiaceae</taxon>
        <taxon>Nostocoides</taxon>
    </lineage>
</organism>
<name>A0A077M1L3_9MICO</name>
<dbReference type="AlphaFoldDB" id="A0A077M1L3"/>
<dbReference type="InterPro" id="IPR027624">
    <property type="entry name" value="TOMM_cyclo_SagD"/>
</dbReference>
<accession>A0A077M1L3</accession>
<dbReference type="PANTHER" id="PTHR37809">
    <property type="entry name" value="RIBOSOMAL PROTEIN S12 METHYLTHIOTRANSFERASE ACCESSORY FACTOR YCAO"/>
    <property type="match status" value="1"/>
</dbReference>
<dbReference type="Proteomes" id="UP000035721">
    <property type="component" value="Unassembled WGS sequence"/>
</dbReference>
<dbReference type="PANTHER" id="PTHR37809:SF1">
    <property type="entry name" value="RIBOSOMAL PROTEIN S12 METHYLTHIOTRANSFERASE ACCESSORY FACTOR YCAO"/>
    <property type="match status" value="1"/>
</dbReference>
<dbReference type="Pfam" id="PF02624">
    <property type="entry name" value="YcaO"/>
    <property type="match status" value="1"/>
</dbReference>
<dbReference type="InterPro" id="IPR022291">
    <property type="entry name" value="Bacteriocin_synth_cyclodeHase"/>
</dbReference>
<dbReference type="Gene3D" id="3.30.1330.230">
    <property type="match status" value="2"/>
</dbReference>
<evidence type="ECO:0000313" key="3">
    <source>
        <dbReference type="Proteomes" id="UP000035721"/>
    </source>
</evidence>
<evidence type="ECO:0000313" key="2">
    <source>
        <dbReference type="EMBL" id="CCH78089.1"/>
    </source>
</evidence>
<reference evidence="2 3" key="1">
    <citation type="journal article" date="2013" name="ISME J.">
        <title>A metabolic model for members of the genus Tetrasphaera involved in enhanced biological phosphorus removal.</title>
        <authorList>
            <person name="Kristiansen R."/>
            <person name="Nguyen H.T.T."/>
            <person name="Saunders A.M."/>
            <person name="Nielsen J.L."/>
            <person name="Wimmer R."/>
            <person name="Le V.Q."/>
            <person name="McIlroy S.J."/>
            <person name="Petrovski S."/>
            <person name="Seviour R.J."/>
            <person name="Calteau A."/>
            <person name="Nielsen K.L."/>
            <person name="Nielsen P.H."/>
        </authorList>
    </citation>
    <scope>NUCLEOTIDE SEQUENCE [LARGE SCALE GENOMIC DNA]</scope>
    <source>
        <strain evidence="2 3">T1-X7</strain>
    </source>
</reference>
<dbReference type="EMBL" id="CAJB01000169">
    <property type="protein sequence ID" value="CCH78089.1"/>
    <property type="molecule type" value="Genomic_DNA"/>
</dbReference>
<dbReference type="NCBIfam" id="TIGR03604">
    <property type="entry name" value="TOMM_cyclo_SagD"/>
    <property type="match status" value="1"/>
</dbReference>
<keyword evidence="3" id="KW-1185">Reference proteome</keyword>
<dbReference type="Gene3D" id="3.30.40.250">
    <property type="match status" value="1"/>
</dbReference>
<sequence>MRLWVGPAFTPTRTACYECLRVRLETKSLTESYLRQRGVLTDTYVDSVTALPSTERLGLDLAFQAAATWLAGVVRVTADGVDPARSGDVTTFDTVELTTQRHHLDPRPQCAVCGDAGLQARLVDAPVVVASRPKAQTEDGGHRALTPEQFVERYERFVSDITGPVSHLVPLPLEVPGLHVYQAGQNFAMPMQSIADLKAGLRSASCGKGKSAAQAKASALGEAIERYSGVFHGDERRTVARLTDFDPQDVVHPNALHQYSPRQFADRRAWNARPSHFHWVGDALDPDEPAEWTPLWSLTHERRAWLPTSVLYYNYAPPAGVRYNGGANSNGCAAGASLEDAILQGFMELVERDATAIWWYNRSRRRAVDLASFGDPYFLHVQRQYAALDRETWVLDITTDLGIPTVVAVSHRTDKPVQDILIALGSHFDMGIAVGRALSEMNQFLPAVIGMPADGSGSYAFTDPTQVHWWRTATIESEPYLVPDPDLPPVTREEYPDRSGDDLADDVATARGIVEAAGMEMLVLDQTRPDIGLPVARVVVPGLRHFWPRYAPGRLFDVPVALGLQDAPTPESDLNPVAMFL</sequence>
<proteinExistence type="predicted"/>
<dbReference type="NCBIfam" id="TIGR03882">
    <property type="entry name" value="cyclo_dehyd_2"/>
    <property type="match status" value="1"/>
</dbReference>
<evidence type="ECO:0000259" key="1">
    <source>
        <dbReference type="PROSITE" id="PS51664"/>
    </source>
</evidence>
<dbReference type="STRING" id="1194083.BN12_2500003"/>
<dbReference type="NCBIfam" id="TIGR00702">
    <property type="entry name" value="YcaO-type kinase domain"/>
    <property type="match status" value="1"/>
</dbReference>
<dbReference type="Gene3D" id="3.30.160.660">
    <property type="match status" value="1"/>
</dbReference>
<comment type="caution">
    <text evidence="2">The sequence shown here is derived from an EMBL/GenBank/DDBJ whole genome shotgun (WGS) entry which is preliminary data.</text>
</comment>
<dbReference type="Gene3D" id="3.40.50.720">
    <property type="entry name" value="NAD(P)-binding Rossmann-like Domain"/>
    <property type="match status" value="1"/>
</dbReference>
<gene>
    <name evidence="2" type="ORF">BN12_2500003</name>
</gene>
<protein>
    <submittedName>
        <fullName evidence="2">Goadsporin biosynthetic protein</fullName>
    </submittedName>
</protein>
<dbReference type="InterPro" id="IPR003776">
    <property type="entry name" value="YcaO-like_dom"/>
</dbReference>
<dbReference type="PROSITE" id="PS51664">
    <property type="entry name" value="YCAO"/>
    <property type="match status" value="1"/>
</dbReference>
<feature type="domain" description="YcaO" evidence="1">
    <location>
        <begin position="207"/>
        <end position="581"/>
    </location>
</feature>